<feature type="region of interest" description="Disordered" evidence="2">
    <location>
        <begin position="1"/>
        <end position="21"/>
    </location>
</feature>
<accession>A0A8H6RVT2</accession>
<organism evidence="3 4">
    <name type="scientific">Pseudocercospora fuligena</name>
    <dbReference type="NCBI Taxonomy" id="685502"/>
    <lineage>
        <taxon>Eukaryota</taxon>
        <taxon>Fungi</taxon>
        <taxon>Dikarya</taxon>
        <taxon>Ascomycota</taxon>
        <taxon>Pezizomycotina</taxon>
        <taxon>Dothideomycetes</taxon>
        <taxon>Dothideomycetidae</taxon>
        <taxon>Mycosphaerellales</taxon>
        <taxon>Mycosphaerellaceae</taxon>
        <taxon>Pseudocercospora</taxon>
    </lineage>
</organism>
<dbReference type="InterPro" id="IPR051159">
    <property type="entry name" value="Hexapeptide_acetyltransf"/>
</dbReference>
<dbReference type="Gene3D" id="2.160.10.10">
    <property type="entry name" value="Hexapeptide repeat proteins"/>
    <property type="match status" value="1"/>
</dbReference>
<evidence type="ECO:0000256" key="2">
    <source>
        <dbReference type="SAM" id="MobiDB-lite"/>
    </source>
</evidence>
<dbReference type="Proteomes" id="UP000660729">
    <property type="component" value="Unassembled WGS sequence"/>
</dbReference>
<dbReference type="AlphaFoldDB" id="A0A8H6RVT2"/>
<evidence type="ECO:0000256" key="1">
    <source>
        <dbReference type="ARBA" id="ARBA00022679"/>
    </source>
</evidence>
<proteinExistence type="predicted"/>
<gene>
    <name evidence="3" type="ORF">HII31_00412</name>
</gene>
<keyword evidence="1 3" id="KW-0808">Transferase</keyword>
<dbReference type="PANTHER" id="PTHR23416">
    <property type="entry name" value="SIALIC ACID SYNTHASE-RELATED"/>
    <property type="match status" value="1"/>
</dbReference>
<evidence type="ECO:0000313" key="3">
    <source>
        <dbReference type="EMBL" id="KAF7198056.1"/>
    </source>
</evidence>
<dbReference type="InterPro" id="IPR018357">
    <property type="entry name" value="Hexapep_transf_CS"/>
</dbReference>
<dbReference type="SUPFAM" id="SSF51161">
    <property type="entry name" value="Trimeric LpxA-like enzymes"/>
    <property type="match status" value="1"/>
</dbReference>
<dbReference type="InterPro" id="IPR001451">
    <property type="entry name" value="Hexapep"/>
</dbReference>
<protein>
    <submittedName>
        <fullName evidence="3">Putative acetyltransferase C18B11.09c</fullName>
    </submittedName>
</protein>
<comment type="caution">
    <text evidence="3">The sequence shown here is derived from an EMBL/GenBank/DDBJ whole genome shotgun (WGS) entry which is preliminary data.</text>
</comment>
<dbReference type="InterPro" id="IPR011004">
    <property type="entry name" value="Trimer_LpxA-like_sf"/>
</dbReference>
<evidence type="ECO:0000313" key="4">
    <source>
        <dbReference type="Proteomes" id="UP000660729"/>
    </source>
</evidence>
<dbReference type="PROSITE" id="PS00101">
    <property type="entry name" value="HEXAPEP_TRANSFERASES"/>
    <property type="match status" value="1"/>
</dbReference>
<dbReference type="OrthoDB" id="3920476at2759"/>
<dbReference type="EMBL" id="JABCIY010000003">
    <property type="protein sequence ID" value="KAF7198056.1"/>
    <property type="molecule type" value="Genomic_DNA"/>
</dbReference>
<sequence length="290" mass="30908">MSEIQSWSKESAHHDDDNQSGESSIANLEYFAADCEDKFRHLRLRCGMLCAIFNAQAGCCLLAERSKAWNDIVNTQGAHDEDLEAPTIKAPITVDYGINIRIVASALLNRNCWISDSPLHSVTIGERVVLGVGVHIYGTHPVVYEEGTCRQGPSVAGPVVIEDDVHIGSYAVIMPGVTVGRGAVIAASAVITRNVPAYVLVAGSPAHIVRKLRNGVAEAILEGDKKAGVGINARFEAKPSSTVSALQVVPSRDTGFIPSKLANKVEVLCDIFMLSLAVVFALSLVHSVLG</sequence>
<name>A0A8H6RVT2_9PEZI</name>
<reference evidence="3" key="1">
    <citation type="submission" date="2020-04" db="EMBL/GenBank/DDBJ databases">
        <title>Draft genome resource of the tomato pathogen Pseudocercospora fuligena.</title>
        <authorList>
            <person name="Zaccaron A."/>
        </authorList>
    </citation>
    <scope>NUCLEOTIDE SEQUENCE</scope>
    <source>
        <strain evidence="3">PF001</strain>
    </source>
</reference>
<keyword evidence="4" id="KW-1185">Reference proteome</keyword>
<dbReference type="Pfam" id="PF00132">
    <property type="entry name" value="Hexapep"/>
    <property type="match status" value="1"/>
</dbReference>
<dbReference type="GO" id="GO:0008374">
    <property type="term" value="F:O-acyltransferase activity"/>
    <property type="evidence" value="ECO:0007669"/>
    <property type="project" value="TreeGrafter"/>
</dbReference>
<dbReference type="PANTHER" id="PTHR23416:SF54">
    <property type="entry name" value="ACETYLTRANSFERASE, CYSE_LACA_LPXA_NODL FAMILY (AFU_ORTHOLOGUE AFUA_2G08430)-RELATED"/>
    <property type="match status" value="1"/>
</dbReference>